<name>A0ACC1HPN2_9FUNG</name>
<keyword evidence="2" id="KW-1185">Reference proteome</keyword>
<dbReference type="Proteomes" id="UP001145114">
    <property type="component" value="Unassembled WGS sequence"/>
</dbReference>
<comment type="caution">
    <text evidence="1">The sequence shown here is derived from an EMBL/GenBank/DDBJ whole genome shotgun (WGS) entry which is preliminary data.</text>
</comment>
<reference evidence="1" key="1">
    <citation type="submission" date="2022-06" db="EMBL/GenBank/DDBJ databases">
        <title>Phylogenomic reconstructions and comparative analyses of Kickxellomycotina fungi.</title>
        <authorList>
            <person name="Reynolds N.K."/>
            <person name="Stajich J.E."/>
            <person name="Barry K."/>
            <person name="Grigoriev I.V."/>
            <person name="Crous P."/>
            <person name="Smith M.E."/>
        </authorList>
    </citation>
    <scope>NUCLEOTIDE SEQUENCE</scope>
    <source>
        <strain evidence="1">RSA 2271</strain>
    </source>
</reference>
<gene>
    <name evidence="1" type="ORF">EV182_006387</name>
</gene>
<dbReference type="EMBL" id="JAMZIH010002606">
    <property type="protein sequence ID" value="KAJ1677335.1"/>
    <property type="molecule type" value="Genomic_DNA"/>
</dbReference>
<protein>
    <submittedName>
        <fullName evidence="1">Uncharacterized protein</fullName>
    </submittedName>
</protein>
<accession>A0ACC1HPN2</accession>
<evidence type="ECO:0000313" key="2">
    <source>
        <dbReference type="Proteomes" id="UP001145114"/>
    </source>
</evidence>
<proteinExistence type="predicted"/>
<organism evidence="1 2">
    <name type="scientific">Spiromyces aspiralis</name>
    <dbReference type="NCBI Taxonomy" id="68401"/>
    <lineage>
        <taxon>Eukaryota</taxon>
        <taxon>Fungi</taxon>
        <taxon>Fungi incertae sedis</taxon>
        <taxon>Zoopagomycota</taxon>
        <taxon>Kickxellomycotina</taxon>
        <taxon>Kickxellomycetes</taxon>
        <taxon>Kickxellales</taxon>
        <taxon>Kickxellaceae</taxon>
        <taxon>Spiromyces</taxon>
    </lineage>
</organism>
<feature type="non-terminal residue" evidence="1">
    <location>
        <position position="235"/>
    </location>
</feature>
<sequence length="235" mass="26139">MEHWMMLTGLASELRRTLVEREEPDCKGSLKRSKQSGSLTGSRFYGGGNKDRIDPFEQRAKHWKAISAELLGVLETYAKEAEELIDAQQQEQQQEQQSWLPRWGRGTRRVGHPVRSSIAPTSSTSFMIACVGKPSAGKSSFLNAVTSANAKVGNFPFTTIEPNQGVAYYPIECPCKRYNRSDQCRPRYGSCKDGKRLVPVRMLDVAGLVPGASEGRGLGNQFLDDLRHAQVLIHV</sequence>
<evidence type="ECO:0000313" key="1">
    <source>
        <dbReference type="EMBL" id="KAJ1677335.1"/>
    </source>
</evidence>